<evidence type="ECO:0000256" key="7">
    <source>
        <dbReference type="ARBA" id="ARBA00023160"/>
    </source>
</evidence>
<dbReference type="SUPFAM" id="SSF53901">
    <property type="entry name" value="Thiolase-like"/>
    <property type="match status" value="1"/>
</dbReference>
<dbReference type="Pfam" id="PF08545">
    <property type="entry name" value="ACP_syn_III"/>
    <property type="match status" value="1"/>
</dbReference>
<dbReference type="GeneID" id="63459761"/>
<keyword evidence="13" id="KW-1185">Reference proteome</keyword>
<feature type="active site" evidence="9">
    <location>
        <position position="268"/>
    </location>
</feature>
<sequence>MSELRLQTTTGAPGSSILGIGDYRPSRVVPNADIVEAIDSSDEWIRDRSGIAERRVANENETIVYMAARAAQAALDHAGIAAEKVDQVILASVTYPTLTPAAAPIVATELGITGAAAYDLSAACSGYTYGIAAADSAIRTGLSTYTLVIGVEKFSDFRNPTDRGTAFIFGDGAGAALVGPSPTAGIAQTIWGADGKHSDFIAQEPNWLEYRRRIENPNATDEERRWPWIGMQGPSVFRWASYTILDVARQALTAAGVTVNDIDVFIPHQANVRIIDAMAKKLELPSHVIVAREDIAEMANTSAASIPLATARLYREGRIRSGMLALQMGFGAGLTWAAQVVRLP</sequence>
<comment type="pathway">
    <text evidence="9">Lipid metabolism; fatty acid biosynthesis.</text>
</comment>
<dbReference type="OrthoDB" id="9815506at2"/>
<keyword evidence="9" id="KW-0511">Multifunctional enzyme</keyword>
<dbReference type="KEGG" id="dco:SAMEA4475696_1552"/>
<evidence type="ECO:0000256" key="5">
    <source>
        <dbReference type="ARBA" id="ARBA00022832"/>
    </source>
</evidence>
<gene>
    <name evidence="12" type="primary">fabH_2</name>
    <name evidence="9" type="synonym">fabH</name>
    <name evidence="12" type="ORF">SAMEA4475696_01552</name>
</gene>
<comment type="catalytic activity">
    <reaction evidence="9">
        <text>malonyl-[ACP] + acetyl-CoA + H(+) = 3-oxobutanoyl-[ACP] + CO2 + CoA</text>
        <dbReference type="Rhea" id="RHEA:12080"/>
        <dbReference type="Rhea" id="RHEA-COMP:9623"/>
        <dbReference type="Rhea" id="RHEA-COMP:9625"/>
        <dbReference type="ChEBI" id="CHEBI:15378"/>
        <dbReference type="ChEBI" id="CHEBI:16526"/>
        <dbReference type="ChEBI" id="CHEBI:57287"/>
        <dbReference type="ChEBI" id="CHEBI:57288"/>
        <dbReference type="ChEBI" id="CHEBI:78449"/>
        <dbReference type="ChEBI" id="CHEBI:78450"/>
        <dbReference type="EC" id="2.3.1.180"/>
    </reaction>
</comment>
<keyword evidence="8 9" id="KW-0012">Acyltransferase</keyword>
<dbReference type="GO" id="GO:0004315">
    <property type="term" value="F:3-oxoacyl-[acyl-carrier-protein] synthase activity"/>
    <property type="evidence" value="ECO:0007669"/>
    <property type="project" value="InterPro"/>
</dbReference>
<dbReference type="CDD" id="cd00830">
    <property type="entry name" value="KAS_III"/>
    <property type="match status" value="1"/>
</dbReference>
<dbReference type="InterPro" id="IPR016039">
    <property type="entry name" value="Thiolase-like"/>
</dbReference>
<dbReference type="InterPro" id="IPR013747">
    <property type="entry name" value="ACP_syn_III_C"/>
</dbReference>
<reference evidence="12 13" key="1">
    <citation type="submission" date="2017-06" db="EMBL/GenBank/DDBJ databases">
        <authorList>
            <consortium name="Pathogen Informatics"/>
        </authorList>
    </citation>
    <scope>NUCLEOTIDE SEQUENCE [LARGE SCALE GENOMIC DNA]</scope>
    <source>
        <strain evidence="12 13">NCTC13039</strain>
    </source>
</reference>
<dbReference type="AlphaFoldDB" id="A0A239VJP3"/>
<proteinExistence type="inferred from homology"/>
<dbReference type="InterPro" id="IPR004655">
    <property type="entry name" value="FabH"/>
</dbReference>
<keyword evidence="4 9" id="KW-0808">Transferase</keyword>
<dbReference type="UniPathway" id="UPA00094"/>
<evidence type="ECO:0000256" key="1">
    <source>
        <dbReference type="ARBA" id="ARBA00008642"/>
    </source>
</evidence>
<evidence type="ECO:0000313" key="13">
    <source>
        <dbReference type="Proteomes" id="UP000242637"/>
    </source>
</evidence>
<feature type="active site" evidence="9">
    <location>
        <position position="300"/>
    </location>
</feature>
<dbReference type="Gene3D" id="3.40.47.10">
    <property type="match status" value="2"/>
</dbReference>
<dbReference type="InterPro" id="IPR013751">
    <property type="entry name" value="ACP_syn_III_N"/>
</dbReference>
<evidence type="ECO:0000256" key="4">
    <source>
        <dbReference type="ARBA" id="ARBA00022679"/>
    </source>
</evidence>
<dbReference type="PANTHER" id="PTHR34069:SF2">
    <property type="entry name" value="BETA-KETOACYL-[ACYL-CARRIER-PROTEIN] SYNTHASE III"/>
    <property type="match status" value="1"/>
</dbReference>
<keyword evidence="3 9" id="KW-0444">Lipid biosynthesis</keyword>
<dbReference type="EC" id="2.3.1.180" evidence="9"/>
<dbReference type="Proteomes" id="UP000242637">
    <property type="component" value="Chromosome 1"/>
</dbReference>
<dbReference type="NCBIfam" id="NF006829">
    <property type="entry name" value="PRK09352.1"/>
    <property type="match status" value="1"/>
</dbReference>
<feature type="region of interest" description="ACP-binding" evidence="9">
    <location>
        <begin position="269"/>
        <end position="273"/>
    </location>
</feature>
<comment type="similarity">
    <text evidence="1 9">Belongs to the thiolase-like superfamily. FabH family.</text>
</comment>
<evidence type="ECO:0000256" key="6">
    <source>
        <dbReference type="ARBA" id="ARBA00023098"/>
    </source>
</evidence>
<evidence type="ECO:0000259" key="11">
    <source>
        <dbReference type="Pfam" id="PF08545"/>
    </source>
</evidence>
<evidence type="ECO:0000256" key="9">
    <source>
        <dbReference type="HAMAP-Rule" id="MF_01815"/>
    </source>
</evidence>
<feature type="active site" evidence="9">
    <location>
        <position position="124"/>
    </location>
</feature>
<comment type="function">
    <text evidence="9">Catalyzes the condensation reaction of fatty acid synthesis by the addition to an acyl acceptor of two carbons from malonyl-ACP. Catalyzes the first condensation reaction which initiates fatty acid synthesis and may therefore play a role in governing the total rate of fatty acid production. Possesses both acetoacetyl-ACP synthase and acetyl transacylase activities. Its substrate specificity determines the biosynthesis of branched-chain and/or straight-chain of fatty acids.</text>
</comment>
<keyword evidence="7 9" id="KW-0275">Fatty acid biosynthesis</keyword>
<dbReference type="GO" id="GO:0005737">
    <property type="term" value="C:cytoplasm"/>
    <property type="evidence" value="ECO:0007669"/>
    <property type="project" value="UniProtKB-SubCell"/>
</dbReference>
<comment type="domain">
    <text evidence="9">The last Arg residue of the ACP-binding site is essential for the weak association between ACP/AcpP and FabH.</text>
</comment>
<keyword evidence="2 9" id="KW-0963">Cytoplasm</keyword>
<dbReference type="GO" id="GO:0044550">
    <property type="term" value="P:secondary metabolite biosynthetic process"/>
    <property type="evidence" value="ECO:0007669"/>
    <property type="project" value="TreeGrafter"/>
</dbReference>
<protein>
    <recommendedName>
        <fullName evidence="9">Beta-ketoacyl-[acyl-carrier-protein] synthase III</fullName>
        <shortName evidence="9">Beta-ketoacyl-ACP synthase III</shortName>
        <shortName evidence="9">KAS III</shortName>
        <ecNumber evidence="9">2.3.1.180</ecNumber>
    </recommendedName>
    <alternativeName>
        <fullName evidence="9">3-oxoacyl-[acyl-carrier-protein] synthase 3</fullName>
    </alternativeName>
    <alternativeName>
        <fullName evidence="9">3-oxoacyl-[acyl-carrier-protein] synthase III</fullName>
    </alternativeName>
</protein>
<comment type="subcellular location">
    <subcellularLocation>
        <location evidence="9">Cytoplasm</location>
    </subcellularLocation>
</comment>
<feature type="domain" description="Beta-ketoacyl-[acyl-carrier-protein] synthase III C-terminal" evidence="10">
    <location>
        <begin position="252"/>
        <end position="342"/>
    </location>
</feature>
<dbReference type="HAMAP" id="MF_01815">
    <property type="entry name" value="FabH"/>
    <property type="match status" value="1"/>
</dbReference>
<dbReference type="STRING" id="1121387.GCA_000429885_02218"/>
<dbReference type="RefSeq" id="WP_028327745.1">
    <property type="nucleotide sequence ID" value="NZ_JAAFNI010000001.1"/>
</dbReference>
<name>A0A239VJP3_9MICO</name>
<dbReference type="GO" id="GO:0033818">
    <property type="term" value="F:beta-ketoacyl-acyl-carrier-protein synthase III activity"/>
    <property type="evidence" value="ECO:0007669"/>
    <property type="project" value="UniProtKB-UniRule"/>
</dbReference>
<dbReference type="EMBL" id="LT906453">
    <property type="protein sequence ID" value="SNV22511.1"/>
    <property type="molecule type" value="Genomic_DNA"/>
</dbReference>
<comment type="subunit">
    <text evidence="9">Homodimer.</text>
</comment>
<evidence type="ECO:0000256" key="2">
    <source>
        <dbReference type="ARBA" id="ARBA00022490"/>
    </source>
</evidence>
<accession>A0A239VJP3</accession>
<evidence type="ECO:0000256" key="8">
    <source>
        <dbReference type="ARBA" id="ARBA00023315"/>
    </source>
</evidence>
<dbReference type="NCBIfam" id="TIGR00747">
    <property type="entry name" value="fabH"/>
    <property type="match status" value="1"/>
</dbReference>
<organism evidence="12 13">
    <name type="scientific">Dermatophilus congolensis</name>
    <dbReference type="NCBI Taxonomy" id="1863"/>
    <lineage>
        <taxon>Bacteria</taxon>
        <taxon>Bacillati</taxon>
        <taxon>Actinomycetota</taxon>
        <taxon>Actinomycetes</taxon>
        <taxon>Micrococcales</taxon>
        <taxon>Dermatophilaceae</taxon>
        <taxon>Dermatophilus</taxon>
    </lineage>
</organism>
<keyword evidence="5 9" id="KW-0276">Fatty acid metabolism</keyword>
<evidence type="ECO:0000259" key="10">
    <source>
        <dbReference type="Pfam" id="PF08541"/>
    </source>
</evidence>
<feature type="domain" description="Beta-ketoacyl-[acyl-carrier-protein] synthase III N-terminal" evidence="11">
    <location>
        <begin position="118"/>
        <end position="195"/>
    </location>
</feature>
<dbReference type="Pfam" id="PF08541">
    <property type="entry name" value="ACP_syn_III_C"/>
    <property type="match status" value="1"/>
</dbReference>
<evidence type="ECO:0000256" key="3">
    <source>
        <dbReference type="ARBA" id="ARBA00022516"/>
    </source>
</evidence>
<keyword evidence="6 9" id="KW-0443">Lipid metabolism</keyword>
<evidence type="ECO:0000313" key="12">
    <source>
        <dbReference type="EMBL" id="SNV22511.1"/>
    </source>
</evidence>
<dbReference type="PANTHER" id="PTHR34069">
    <property type="entry name" value="3-OXOACYL-[ACYL-CARRIER-PROTEIN] SYNTHASE 3"/>
    <property type="match status" value="1"/>
</dbReference>
<dbReference type="GO" id="GO:0006633">
    <property type="term" value="P:fatty acid biosynthetic process"/>
    <property type="evidence" value="ECO:0007669"/>
    <property type="project" value="UniProtKB-UniRule"/>
</dbReference>